<reference evidence="2 3" key="1">
    <citation type="submission" date="2021-01" db="EMBL/GenBank/DDBJ databases">
        <title>Genomic Encyclopedia of Type Strains, Phase IV (KMG-IV): sequencing the most valuable type-strain genomes for metagenomic binning, comparative biology and taxonomic classification.</title>
        <authorList>
            <person name="Goeker M."/>
        </authorList>
    </citation>
    <scope>NUCLEOTIDE SEQUENCE [LARGE SCALE GENOMIC DNA]</scope>
    <source>
        <strain evidence="2 3">DSM 23711</strain>
    </source>
</reference>
<keyword evidence="3" id="KW-1185">Reference proteome</keyword>
<keyword evidence="1" id="KW-0472">Membrane</keyword>
<dbReference type="Proteomes" id="UP001296943">
    <property type="component" value="Unassembled WGS sequence"/>
</dbReference>
<dbReference type="PROSITE" id="PS51257">
    <property type="entry name" value="PROKAR_LIPOPROTEIN"/>
    <property type="match status" value="1"/>
</dbReference>
<comment type="caution">
    <text evidence="2">The sequence shown here is derived from an EMBL/GenBank/DDBJ whole genome shotgun (WGS) entry which is preliminary data.</text>
</comment>
<dbReference type="EMBL" id="JAFBDR010000004">
    <property type="protein sequence ID" value="MBM7570556.1"/>
    <property type="molecule type" value="Genomic_DNA"/>
</dbReference>
<organism evidence="2 3">
    <name type="scientific">Aquibacillus albus</name>
    <dbReference type="NCBI Taxonomy" id="1168171"/>
    <lineage>
        <taxon>Bacteria</taxon>
        <taxon>Bacillati</taxon>
        <taxon>Bacillota</taxon>
        <taxon>Bacilli</taxon>
        <taxon>Bacillales</taxon>
        <taxon>Bacillaceae</taxon>
        <taxon>Aquibacillus</taxon>
    </lineage>
</organism>
<evidence type="ECO:0000313" key="3">
    <source>
        <dbReference type="Proteomes" id="UP001296943"/>
    </source>
</evidence>
<protein>
    <recommendedName>
        <fullName evidence="4">DUF3955 domain-containing protein</fullName>
    </recommendedName>
</protein>
<gene>
    <name evidence="2" type="ORF">JOC48_001034</name>
</gene>
<feature type="transmembrane region" description="Helical" evidence="1">
    <location>
        <begin position="40"/>
        <end position="61"/>
    </location>
</feature>
<accession>A0ABS2MXJ3</accession>
<keyword evidence="1" id="KW-0812">Transmembrane</keyword>
<evidence type="ECO:0000256" key="1">
    <source>
        <dbReference type="SAM" id="Phobius"/>
    </source>
</evidence>
<feature type="transmembrane region" description="Helical" evidence="1">
    <location>
        <begin position="7"/>
        <end position="28"/>
    </location>
</feature>
<dbReference type="RefSeq" id="WP_204497983.1">
    <property type="nucleotide sequence ID" value="NZ_JAFBDR010000004.1"/>
</dbReference>
<name>A0ABS2MXJ3_9BACI</name>
<sequence>MKKIEWLIVILLITMGLGCLTVSATTMWGTESFETYLTTFLQLCLWMGLPILILGIVYLLFLKKRKNNKK</sequence>
<proteinExistence type="predicted"/>
<keyword evidence="1" id="KW-1133">Transmembrane helix</keyword>
<evidence type="ECO:0000313" key="2">
    <source>
        <dbReference type="EMBL" id="MBM7570556.1"/>
    </source>
</evidence>
<dbReference type="NCBIfam" id="TIGR01167">
    <property type="entry name" value="LPXTG_anchor"/>
    <property type="match status" value="1"/>
</dbReference>
<evidence type="ECO:0008006" key="4">
    <source>
        <dbReference type="Google" id="ProtNLM"/>
    </source>
</evidence>